<dbReference type="GO" id="GO:0016829">
    <property type="term" value="F:lyase activity"/>
    <property type="evidence" value="ECO:0007669"/>
    <property type="project" value="UniProtKB-KW"/>
</dbReference>
<dbReference type="Pfam" id="PF19906">
    <property type="entry name" value="CGDB"/>
    <property type="match status" value="1"/>
</dbReference>
<proteinExistence type="inferred from homology"/>
<keyword evidence="7" id="KW-1185">Reference proteome</keyword>
<evidence type="ECO:0000256" key="2">
    <source>
        <dbReference type="ARBA" id="ARBA00023277"/>
    </source>
</evidence>
<evidence type="ECO:0000259" key="5">
    <source>
        <dbReference type="Pfam" id="PF19906"/>
    </source>
</evidence>
<sequence length="155" mass="17337">MFDNYLIRSDSLRNDVVDGEVVGFSLAVRIANYRGVFLSLHTGYYLTVDGVDYPREVQTFEVNGKPPRSFDEIKGCVWEHWDYDDEAILHVARPGGLAPGAHEIRFQQCVIAAYGYLPTDEEWVKAPPKTGTGAGSDKTPQVITYHLELNDSVEA</sequence>
<keyword evidence="2" id="KW-0119">Carbohydrate metabolism</keyword>
<dbReference type="EMBL" id="JACLAW010000011">
    <property type="protein sequence ID" value="MBC2666690.1"/>
    <property type="molecule type" value="Genomic_DNA"/>
</dbReference>
<protein>
    <recommendedName>
        <fullName evidence="4">C-deglycosylation enzyme beta subunit</fullName>
    </recommendedName>
</protein>
<keyword evidence="1" id="KW-0456">Lyase</keyword>
<comment type="similarity">
    <text evidence="3">Belongs to the C-glycoside deglycosidase beta subunit family.</text>
</comment>
<feature type="domain" description="C-glycoside deglycosidase beta subunit" evidence="5">
    <location>
        <begin position="2"/>
        <end position="114"/>
    </location>
</feature>
<dbReference type="RefSeq" id="WP_185664989.1">
    <property type="nucleotide sequence ID" value="NZ_JACLAW010000011.1"/>
</dbReference>
<evidence type="ECO:0000256" key="4">
    <source>
        <dbReference type="ARBA" id="ARBA00047208"/>
    </source>
</evidence>
<organism evidence="6 7">
    <name type="scientific">Novosphingobium flavum</name>
    <dbReference type="NCBI Taxonomy" id="1778672"/>
    <lineage>
        <taxon>Bacteria</taxon>
        <taxon>Pseudomonadati</taxon>
        <taxon>Pseudomonadota</taxon>
        <taxon>Alphaproteobacteria</taxon>
        <taxon>Sphingomonadales</taxon>
        <taxon>Sphingomonadaceae</taxon>
        <taxon>Novosphingobium</taxon>
    </lineage>
</organism>
<dbReference type="AlphaFoldDB" id="A0A7X1KMV4"/>
<evidence type="ECO:0000256" key="1">
    <source>
        <dbReference type="ARBA" id="ARBA00023239"/>
    </source>
</evidence>
<gene>
    <name evidence="6" type="ORF">H7F51_14305</name>
</gene>
<accession>A0A7X1KMV4</accession>
<dbReference type="InterPro" id="IPR045959">
    <property type="entry name" value="CGDB"/>
</dbReference>
<evidence type="ECO:0000256" key="3">
    <source>
        <dbReference type="ARBA" id="ARBA00046336"/>
    </source>
</evidence>
<comment type="caution">
    <text evidence="6">The sequence shown here is derived from an EMBL/GenBank/DDBJ whole genome shotgun (WGS) entry which is preliminary data.</text>
</comment>
<name>A0A7X1KMV4_9SPHN</name>
<evidence type="ECO:0000313" key="6">
    <source>
        <dbReference type="EMBL" id="MBC2666690.1"/>
    </source>
</evidence>
<reference evidence="6 7" key="1">
    <citation type="submission" date="2020-08" db="EMBL/GenBank/DDBJ databases">
        <title>The genome sequence of type strain Novosphingobium flavum NBRC 111647.</title>
        <authorList>
            <person name="Liu Y."/>
        </authorList>
    </citation>
    <scope>NUCLEOTIDE SEQUENCE [LARGE SCALE GENOMIC DNA]</scope>
    <source>
        <strain evidence="6 7">NBRC 111647</strain>
    </source>
</reference>
<evidence type="ECO:0000313" key="7">
    <source>
        <dbReference type="Proteomes" id="UP000566813"/>
    </source>
</evidence>
<dbReference type="Proteomes" id="UP000566813">
    <property type="component" value="Unassembled WGS sequence"/>
</dbReference>